<evidence type="ECO:0000313" key="3">
    <source>
        <dbReference type="WBParaSite" id="SCUD_0000481901-mRNA-1"/>
    </source>
</evidence>
<dbReference type="STRING" id="6186.A0A183JQ32"/>
<gene>
    <name evidence="1" type="ORF">SCUD_LOCUS4819</name>
</gene>
<reference evidence="1 2" key="2">
    <citation type="submission" date="2018-11" db="EMBL/GenBank/DDBJ databases">
        <authorList>
            <consortium name="Pathogen Informatics"/>
        </authorList>
    </citation>
    <scope>NUCLEOTIDE SEQUENCE [LARGE SCALE GENOMIC DNA]</scope>
    <source>
        <strain evidence="1">Dakar</strain>
        <strain evidence="2">Dakar, Senegal</strain>
    </source>
</reference>
<evidence type="ECO:0000313" key="2">
    <source>
        <dbReference type="Proteomes" id="UP000279833"/>
    </source>
</evidence>
<accession>A0A183JQ32</accession>
<organism evidence="3">
    <name type="scientific">Schistosoma curassoni</name>
    <dbReference type="NCBI Taxonomy" id="6186"/>
    <lineage>
        <taxon>Eukaryota</taxon>
        <taxon>Metazoa</taxon>
        <taxon>Spiralia</taxon>
        <taxon>Lophotrochozoa</taxon>
        <taxon>Platyhelminthes</taxon>
        <taxon>Trematoda</taxon>
        <taxon>Digenea</taxon>
        <taxon>Strigeidida</taxon>
        <taxon>Schistosomatoidea</taxon>
        <taxon>Schistosomatidae</taxon>
        <taxon>Schistosoma</taxon>
    </lineage>
</organism>
<dbReference type="EMBL" id="UZAK01006858">
    <property type="protein sequence ID" value="VDO91090.1"/>
    <property type="molecule type" value="Genomic_DNA"/>
</dbReference>
<evidence type="ECO:0000313" key="1">
    <source>
        <dbReference type="EMBL" id="VDO91090.1"/>
    </source>
</evidence>
<proteinExistence type="predicted"/>
<reference evidence="3" key="1">
    <citation type="submission" date="2016-06" db="UniProtKB">
        <authorList>
            <consortium name="WormBaseParasite"/>
        </authorList>
    </citation>
    <scope>IDENTIFICATION</scope>
</reference>
<dbReference type="AlphaFoldDB" id="A0A183JQ32"/>
<dbReference type="WBParaSite" id="SCUD_0000481901-mRNA-1">
    <property type="protein sequence ID" value="SCUD_0000481901-mRNA-1"/>
    <property type="gene ID" value="SCUD_0000481901"/>
</dbReference>
<dbReference type="Proteomes" id="UP000279833">
    <property type="component" value="Unassembled WGS sequence"/>
</dbReference>
<protein>
    <submittedName>
        <fullName evidence="3">HTH CENPB-type domain-containing protein</fullName>
    </submittedName>
</protein>
<keyword evidence="2" id="KW-1185">Reference proteome</keyword>
<name>A0A183JQ32_9TREM</name>
<sequence length="299" mass="34156">MEKAAAIGNSRQLFRLIKEMTIRNTAASETISEKDGTIIYSQFRRLNQRTWEYCKTTSHGSAFWLNSNRFDHNSSNYSSKYRRRNTVRYAVDTVNPVIPTCWFKHLPHESGTGLPVGSPLSRSFQSHIASHRLHSADFNPTDTISVNTETIKLKPVMGLADRLLHDRVHATFWQSYSKRIKLSKSLRNDCEQWWAAKAKMEKAAAIGNTRQLYRIIKETGINKSSSKRLERWVEHFREQFSWPSATLQLPTIPRQCEWNIEVGPPTLAEAQKAIVDLKRGRAAGPDGLAPEVFKDCGPI</sequence>